<dbReference type="InterPro" id="IPR058774">
    <property type="entry name" value="RESC7"/>
</dbReference>
<dbReference type="VEuPathDB" id="TriTrypDB:Lsey_0009_0190"/>
<keyword evidence="3" id="KW-1185">Reference proteome</keyword>
<organism evidence="2 3">
    <name type="scientific">Leptomonas seymouri</name>
    <dbReference type="NCBI Taxonomy" id="5684"/>
    <lineage>
        <taxon>Eukaryota</taxon>
        <taxon>Discoba</taxon>
        <taxon>Euglenozoa</taxon>
        <taxon>Kinetoplastea</taxon>
        <taxon>Metakinetoplastina</taxon>
        <taxon>Trypanosomatida</taxon>
        <taxon>Trypanosomatidae</taxon>
        <taxon>Leishmaniinae</taxon>
        <taxon>Leptomonas</taxon>
    </lineage>
</organism>
<name>A0A0N1PED9_LEPSE</name>
<proteinExistence type="predicted"/>
<sequence>MRIFRRCVCVLAGVRTPLPRAAKVASLNALQVSSQPYFTSTGFCRAGAEGGAAAAVTTAAAGADVKANGPGKFDDVGRRLYSLQRYHIDSLRTHGTDDTARLRIVRDAWNILQSIPDQEADRLPTRDLAEIVQCYNYFSKFWENGMEGPAKATASGADGTVSALNNTAEDASSSAAFDYPFAERSDIDAPTTLGDCTTTQLDVETRDYMAPPRRANPLDEILDF</sequence>
<dbReference type="EMBL" id="LJSK01000009">
    <property type="protein sequence ID" value="KPI90170.1"/>
    <property type="molecule type" value="Genomic_DNA"/>
</dbReference>
<evidence type="ECO:0000313" key="3">
    <source>
        <dbReference type="Proteomes" id="UP000038009"/>
    </source>
</evidence>
<feature type="domain" description="RNA-editing substrate-binding complex 7 protein" evidence="1">
    <location>
        <begin position="73"/>
        <end position="149"/>
    </location>
</feature>
<dbReference type="OrthoDB" id="259184at2759"/>
<gene>
    <name evidence="2" type="ORF">ABL78_0688</name>
</gene>
<dbReference type="OMA" id="WENGMEG"/>
<evidence type="ECO:0000259" key="1">
    <source>
        <dbReference type="Pfam" id="PF26165"/>
    </source>
</evidence>
<dbReference type="Pfam" id="PF26165">
    <property type="entry name" value="RESC7"/>
    <property type="match status" value="1"/>
</dbReference>
<reference evidence="2 3" key="1">
    <citation type="journal article" date="2015" name="PLoS Pathog.">
        <title>Leptomonas seymouri: Adaptations to the Dixenous Life Cycle Analyzed by Genome Sequencing, Transcriptome Profiling and Co-infection with Leishmania donovani.</title>
        <authorList>
            <person name="Kraeva N."/>
            <person name="Butenko A."/>
            <person name="Hlavacova J."/>
            <person name="Kostygov A."/>
            <person name="Myskova J."/>
            <person name="Grybchuk D."/>
            <person name="Lestinova T."/>
            <person name="Votypka J."/>
            <person name="Volf P."/>
            <person name="Opperdoes F."/>
            <person name="Flegontov P."/>
            <person name="Lukes J."/>
            <person name="Yurchenko V."/>
        </authorList>
    </citation>
    <scope>NUCLEOTIDE SEQUENCE [LARGE SCALE GENOMIC DNA]</scope>
    <source>
        <strain evidence="2 3">ATCC 30220</strain>
    </source>
</reference>
<dbReference type="Proteomes" id="UP000038009">
    <property type="component" value="Unassembled WGS sequence"/>
</dbReference>
<comment type="caution">
    <text evidence="2">The sequence shown here is derived from an EMBL/GenBank/DDBJ whole genome shotgun (WGS) entry which is preliminary data.</text>
</comment>
<accession>A0A0N1PED9</accession>
<dbReference type="CDD" id="cd23679">
    <property type="entry name" value="RESC7"/>
    <property type="match status" value="1"/>
</dbReference>
<dbReference type="AlphaFoldDB" id="A0A0N1PED9"/>
<evidence type="ECO:0000313" key="2">
    <source>
        <dbReference type="EMBL" id="KPI90170.1"/>
    </source>
</evidence>
<protein>
    <recommendedName>
        <fullName evidence="1">RNA-editing substrate-binding complex 7 protein domain-containing protein</fullName>
    </recommendedName>
</protein>